<dbReference type="GO" id="GO:0003677">
    <property type="term" value="F:DNA binding"/>
    <property type="evidence" value="ECO:0007669"/>
    <property type="project" value="UniProtKB-UniRule"/>
</dbReference>
<dbReference type="InterPro" id="IPR036271">
    <property type="entry name" value="Tet_transcr_reg_TetR-rel_C_sf"/>
</dbReference>
<dbReference type="STRING" id="380703.AHA_1540"/>
<dbReference type="AlphaFoldDB" id="A0KIH7"/>
<dbReference type="EMBL" id="CP000462">
    <property type="protein sequence ID" value="ABK36450.1"/>
    <property type="molecule type" value="Genomic_DNA"/>
</dbReference>
<dbReference type="OrthoDB" id="270177at2"/>
<sequence>MCIMTILFVVVATISSGPRPMVKLFFSDHSRMEFHKAGLEMARPASFDREQVLEIALNAFWDTGFSNTGIAALVERMGLKPSSLYGAFSSKEGLFMEVLQRYSAQSLAQIEQILGSTASPLAGVQALLDAVARDAIASEAHRGCLLVNTLLEIGRHHPLIQETASSHLAEVELRVSAALRQAQVAGELAAGRDVDATAALLMTMVWGLRVLGRTHPPAAKVNAVLAQMQAILSADA</sequence>
<dbReference type="PATRIC" id="fig|380703.7.peg.1553"/>
<proteinExistence type="predicted"/>
<evidence type="ECO:0000259" key="5">
    <source>
        <dbReference type="PROSITE" id="PS50977"/>
    </source>
</evidence>
<dbReference type="SUPFAM" id="SSF46689">
    <property type="entry name" value="Homeodomain-like"/>
    <property type="match status" value="1"/>
</dbReference>
<protein>
    <submittedName>
        <fullName evidence="6">Transcriptional regulator, TetR family protein</fullName>
    </submittedName>
</protein>
<feature type="domain" description="HTH tetR-type" evidence="5">
    <location>
        <begin position="46"/>
        <end position="106"/>
    </location>
</feature>
<dbReference type="InterPro" id="IPR011075">
    <property type="entry name" value="TetR_C"/>
</dbReference>
<evidence type="ECO:0000256" key="2">
    <source>
        <dbReference type="ARBA" id="ARBA00023125"/>
    </source>
</evidence>
<evidence type="ECO:0000256" key="1">
    <source>
        <dbReference type="ARBA" id="ARBA00023015"/>
    </source>
</evidence>
<keyword evidence="1" id="KW-0805">Transcription regulation</keyword>
<gene>
    <name evidence="6" type="ordered locus">AHA_1540</name>
</gene>
<dbReference type="HOGENOM" id="CLU_069356_28_0_6"/>
<name>A0KIH7_AERHH</name>
<evidence type="ECO:0000313" key="7">
    <source>
        <dbReference type="Proteomes" id="UP000000756"/>
    </source>
</evidence>
<dbReference type="PANTHER" id="PTHR47506:SF10">
    <property type="entry name" value="TRANSCRIPTIONAL REGULATORY PROTEIN"/>
    <property type="match status" value="1"/>
</dbReference>
<dbReference type="EnsemblBacteria" id="ABK36450">
    <property type="protein sequence ID" value="ABK36450"/>
    <property type="gene ID" value="AHA_1540"/>
</dbReference>
<dbReference type="eggNOG" id="COG1309">
    <property type="taxonomic scope" value="Bacteria"/>
</dbReference>
<dbReference type="KEGG" id="aha:AHA_1540"/>
<keyword evidence="7" id="KW-1185">Reference proteome</keyword>
<keyword evidence="3" id="KW-0804">Transcription</keyword>
<reference evidence="6 7" key="1">
    <citation type="journal article" date="2006" name="J. Bacteriol.">
        <title>Genome sequence of Aeromonas hydrophila ATCC 7966T: jack of all trades.</title>
        <authorList>
            <person name="Seshadri R."/>
            <person name="Joseph S.W."/>
            <person name="Chopra A.K."/>
            <person name="Sha J."/>
            <person name="Shaw J."/>
            <person name="Graf J."/>
            <person name="Haft D."/>
            <person name="Wu M."/>
            <person name="Ren Q."/>
            <person name="Rosovitz M.J."/>
            <person name="Madupu R."/>
            <person name="Tallon L."/>
            <person name="Kim M."/>
            <person name="Jin S."/>
            <person name="Vuong H."/>
            <person name="Stine O.C."/>
            <person name="Ali A."/>
            <person name="Horneman A.J."/>
            <person name="Heidelberg J.F."/>
        </authorList>
    </citation>
    <scope>NUCLEOTIDE SEQUENCE [LARGE SCALE GENOMIC DNA]</scope>
    <source>
        <strain evidence="7">ATCC 7966 / DSM 30187 / BCRC 13018 / CCUG 14551 / JCM 1027 / KCTC 2358 / NCIMB 9240 / NCTC 8049</strain>
    </source>
</reference>
<dbReference type="SUPFAM" id="SSF48498">
    <property type="entry name" value="Tetracyclin repressor-like, C-terminal domain"/>
    <property type="match status" value="1"/>
</dbReference>
<feature type="DNA-binding region" description="H-T-H motif" evidence="4">
    <location>
        <begin position="69"/>
        <end position="88"/>
    </location>
</feature>
<evidence type="ECO:0000256" key="4">
    <source>
        <dbReference type="PROSITE-ProRule" id="PRU00335"/>
    </source>
</evidence>
<accession>A0KIH7</accession>
<dbReference type="Pfam" id="PF00440">
    <property type="entry name" value="TetR_N"/>
    <property type="match status" value="1"/>
</dbReference>
<evidence type="ECO:0000313" key="6">
    <source>
        <dbReference type="EMBL" id="ABK36450.1"/>
    </source>
</evidence>
<dbReference type="InterPro" id="IPR001647">
    <property type="entry name" value="HTH_TetR"/>
</dbReference>
<dbReference type="PROSITE" id="PS50977">
    <property type="entry name" value="HTH_TETR_2"/>
    <property type="match status" value="1"/>
</dbReference>
<dbReference type="PANTHER" id="PTHR47506">
    <property type="entry name" value="TRANSCRIPTIONAL REGULATORY PROTEIN"/>
    <property type="match status" value="1"/>
</dbReference>
<dbReference type="Pfam" id="PF16925">
    <property type="entry name" value="TetR_C_13"/>
    <property type="match status" value="1"/>
</dbReference>
<organism evidence="6 7">
    <name type="scientific">Aeromonas hydrophila subsp. hydrophila (strain ATCC 7966 / DSM 30187 / BCRC 13018 / CCUG 14551 / JCM 1027 / KCTC 2358 / NCIMB 9240 / NCTC 8049)</name>
    <dbReference type="NCBI Taxonomy" id="380703"/>
    <lineage>
        <taxon>Bacteria</taxon>
        <taxon>Pseudomonadati</taxon>
        <taxon>Pseudomonadota</taxon>
        <taxon>Gammaproteobacteria</taxon>
        <taxon>Aeromonadales</taxon>
        <taxon>Aeromonadaceae</taxon>
        <taxon>Aeromonas</taxon>
    </lineage>
</organism>
<dbReference type="Gene3D" id="1.10.10.60">
    <property type="entry name" value="Homeodomain-like"/>
    <property type="match status" value="1"/>
</dbReference>
<keyword evidence="2 4" id="KW-0238">DNA-binding</keyword>
<dbReference type="Proteomes" id="UP000000756">
    <property type="component" value="Chromosome"/>
</dbReference>
<dbReference type="InterPro" id="IPR009057">
    <property type="entry name" value="Homeodomain-like_sf"/>
</dbReference>
<evidence type="ECO:0000256" key="3">
    <source>
        <dbReference type="ARBA" id="ARBA00023163"/>
    </source>
</evidence>
<dbReference type="Gene3D" id="1.10.357.10">
    <property type="entry name" value="Tetracycline Repressor, domain 2"/>
    <property type="match status" value="1"/>
</dbReference>